<gene>
    <name evidence="1" type="ORF">LCGC14_1494960</name>
</gene>
<organism evidence="1">
    <name type="scientific">marine sediment metagenome</name>
    <dbReference type="NCBI Taxonomy" id="412755"/>
    <lineage>
        <taxon>unclassified sequences</taxon>
        <taxon>metagenomes</taxon>
        <taxon>ecological metagenomes</taxon>
    </lineage>
</organism>
<comment type="caution">
    <text evidence="1">The sequence shown here is derived from an EMBL/GenBank/DDBJ whole genome shotgun (WGS) entry which is preliminary data.</text>
</comment>
<reference evidence="1" key="1">
    <citation type="journal article" date="2015" name="Nature">
        <title>Complex archaea that bridge the gap between prokaryotes and eukaryotes.</title>
        <authorList>
            <person name="Spang A."/>
            <person name="Saw J.H."/>
            <person name="Jorgensen S.L."/>
            <person name="Zaremba-Niedzwiedzka K."/>
            <person name="Martijn J."/>
            <person name="Lind A.E."/>
            <person name="van Eijk R."/>
            <person name="Schleper C."/>
            <person name="Guy L."/>
            <person name="Ettema T.J."/>
        </authorList>
    </citation>
    <scope>NUCLEOTIDE SEQUENCE</scope>
</reference>
<protein>
    <submittedName>
        <fullName evidence="1">Uncharacterized protein</fullName>
    </submittedName>
</protein>
<dbReference type="EMBL" id="LAZR01010785">
    <property type="protein sequence ID" value="KKM65072.1"/>
    <property type="molecule type" value="Genomic_DNA"/>
</dbReference>
<name>A0A0F9M793_9ZZZZ</name>
<accession>A0A0F9M793</accession>
<sequence>MKKRTLLGLPVVEVDDVPEYEVRLGPGLEVYPLRVTAVPGPPGKAMRFRMEVRLRPGLHTMEEMRDG</sequence>
<dbReference type="AlphaFoldDB" id="A0A0F9M793"/>
<evidence type="ECO:0000313" key="1">
    <source>
        <dbReference type="EMBL" id="KKM65072.1"/>
    </source>
</evidence>
<proteinExistence type="predicted"/>